<dbReference type="GO" id="GO:0006508">
    <property type="term" value="P:proteolysis"/>
    <property type="evidence" value="ECO:0007669"/>
    <property type="project" value="UniProtKB-KW"/>
</dbReference>
<keyword evidence="16" id="KW-1185">Reference proteome</keyword>
<evidence type="ECO:0000313" key="15">
    <source>
        <dbReference type="EMBL" id="QDT41464.1"/>
    </source>
</evidence>
<evidence type="ECO:0000256" key="13">
    <source>
        <dbReference type="SAM" id="Phobius"/>
    </source>
</evidence>
<comment type="subcellular location">
    <subcellularLocation>
        <location evidence="2">Cell membrane</location>
        <topology evidence="2">Multi-pass membrane protein</topology>
    </subcellularLocation>
</comment>
<dbReference type="KEGG" id="gaz:Pan241w_15250"/>
<comment type="cofactor">
    <cofactor evidence="1">
        <name>Zn(2+)</name>
        <dbReference type="ChEBI" id="CHEBI:29105"/>
    </cofactor>
</comment>
<keyword evidence="5 13" id="KW-0812">Transmembrane</keyword>
<evidence type="ECO:0000256" key="3">
    <source>
        <dbReference type="ARBA" id="ARBA00022475"/>
    </source>
</evidence>
<evidence type="ECO:0000256" key="12">
    <source>
        <dbReference type="SAM" id="MobiDB-lite"/>
    </source>
</evidence>
<evidence type="ECO:0000256" key="8">
    <source>
        <dbReference type="ARBA" id="ARBA00022833"/>
    </source>
</evidence>
<keyword evidence="7" id="KW-0378">Hydrolase</keyword>
<dbReference type="RefSeq" id="WP_145213075.1">
    <property type="nucleotide sequence ID" value="NZ_CP036269.1"/>
</dbReference>
<dbReference type="GO" id="GO:0046872">
    <property type="term" value="F:metal ion binding"/>
    <property type="evidence" value="ECO:0007669"/>
    <property type="project" value="UniProtKB-KW"/>
</dbReference>
<dbReference type="GO" id="GO:0005886">
    <property type="term" value="C:plasma membrane"/>
    <property type="evidence" value="ECO:0007669"/>
    <property type="project" value="UniProtKB-SubCell"/>
</dbReference>
<feature type="transmembrane region" description="Helical" evidence="13">
    <location>
        <begin position="68"/>
        <end position="93"/>
    </location>
</feature>
<organism evidence="15 16">
    <name type="scientific">Gimesia alba</name>
    <dbReference type="NCBI Taxonomy" id="2527973"/>
    <lineage>
        <taxon>Bacteria</taxon>
        <taxon>Pseudomonadati</taxon>
        <taxon>Planctomycetota</taxon>
        <taxon>Planctomycetia</taxon>
        <taxon>Planctomycetales</taxon>
        <taxon>Planctomycetaceae</taxon>
        <taxon>Gimesia</taxon>
    </lineage>
</organism>
<dbReference type="PANTHER" id="PTHR43221">
    <property type="entry name" value="PROTEASE HTPX"/>
    <property type="match status" value="1"/>
</dbReference>
<keyword evidence="10" id="KW-0482">Metalloprotease</keyword>
<evidence type="ECO:0000256" key="1">
    <source>
        <dbReference type="ARBA" id="ARBA00001947"/>
    </source>
</evidence>
<evidence type="ECO:0000256" key="6">
    <source>
        <dbReference type="ARBA" id="ARBA00022723"/>
    </source>
</evidence>
<dbReference type="InterPro" id="IPR001915">
    <property type="entry name" value="Peptidase_M48"/>
</dbReference>
<feature type="transmembrane region" description="Helical" evidence="13">
    <location>
        <begin position="297"/>
        <end position="313"/>
    </location>
</feature>
<evidence type="ECO:0000313" key="16">
    <source>
        <dbReference type="Proteomes" id="UP000317171"/>
    </source>
</evidence>
<dbReference type="Gene3D" id="3.30.2010.10">
    <property type="entry name" value="Metalloproteases ('zincins'), catalytic domain"/>
    <property type="match status" value="1"/>
</dbReference>
<feature type="domain" description="Peptidase M48" evidence="14">
    <location>
        <begin position="169"/>
        <end position="414"/>
    </location>
</feature>
<sequence length="775" mass="88031">MSDPSPKRVQKKRTSANPVKTDATKQKPASKKSSPATAKELTPQKILQALEGNIEPVTPTMLYRLNALLVSIVMVLLPLIYVGIIGLVIWGVYFHAVNSLGLFEVAGSASSGRARGKGMILMALVYVAPIVIGAILIVFMFKPLFSRPVQSSSRRSLKRENEPLLFMFVDRVCDAVGAPRPVQINLDIQVNASAGFRRGWLSLLGNDLVLTIGMPLIAGLSLRQFSGVLAHEFGHFSQGAGMRLSFIIRSINMWFLRVVYERDDWDERLEHLSETLDLRVSWILYLARLFIWLTRKILWVLMMVGHLVSGFLMRQMEFDADRYEARLAGSRCFAATSKRLALLGVANQGALNDLGQFYAEGRLVDNFPALININLKKLPEDVLQAVDASIQQEKTGWFDTHPATLARIASVQNEETEGVFRLKAPATVLLSNYPREAKYVTRDFYFGVFGKKIKPSELHSIDELLIRQEEEQKMHRAVQRYYQGAIYPNRPLQISEHSVQVPEDAKQCAQELKNYREKVLKHRSKYKTYVDEFREQESKSVSVNVATVTLRANIKLGGDDAFLKSLTSYDKTIKASTAIDRKKGELRIELEKYETLIVKRLERALQLFLVPKVQAQIPEAAEWERDLRDLLLTLQNTNSQIARLWELHTICTSFQVLMHFFDQMRQDEQYCEVVMTEMEKMEHLLNSIHTRFKRLPYPFEHSQADITIGEFALSRTPESNNPGDLLGASEALFENLMSLNHRALGKLCLLAEQVEKLLGLEILPEFEAKEAESDE</sequence>
<dbReference type="PANTHER" id="PTHR43221:SF1">
    <property type="entry name" value="PROTEASE HTPX"/>
    <property type="match status" value="1"/>
</dbReference>
<keyword evidence="9 13" id="KW-1133">Transmembrane helix</keyword>
<accession>A0A517RCB6</accession>
<evidence type="ECO:0000256" key="2">
    <source>
        <dbReference type="ARBA" id="ARBA00004651"/>
    </source>
</evidence>
<protein>
    <submittedName>
        <fullName evidence="15">Heat shock protein HtpX</fullName>
    </submittedName>
</protein>
<evidence type="ECO:0000256" key="11">
    <source>
        <dbReference type="ARBA" id="ARBA00023136"/>
    </source>
</evidence>
<reference evidence="15 16" key="1">
    <citation type="submission" date="2019-02" db="EMBL/GenBank/DDBJ databases">
        <title>Deep-cultivation of Planctomycetes and their phenomic and genomic characterization uncovers novel biology.</title>
        <authorList>
            <person name="Wiegand S."/>
            <person name="Jogler M."/>
            <person name="Boedeker C."/>
            <person name="Pinto D."/>
            <person name="Vollmers J."/>
            <person name="Rivas-Marin E."/>
            <person name="Kohn T."/>
            <person name="Peeters S.H."/>
            <person name="Heuer A."/>
            <person name="Rast P."/>
            <person name="Oberbeckmann S."/>
            <person name="Bunk B."/>
            <person name="Jeske O."/>
            <person name="Meyerdierks A."/>
            <person name="Storesund J.E."/>
            <person name="Kallscheuer N."/>
            <person name="Luecker S."/>
            <person name="Lage O.M."/>
            <person name="Pohl T."/>
            <person name="Merkel B.J."/>
            <person name="Hornburger P."/>
            <person name="Mueller R.-W."/>
            <person name="Bruemmer F."/>
            <person name="Labrenz M."/>
            <person name="Spormann A.M."/>
            <person name="Op den Camp H."/>
            <person name="Overmann J."/>
            <person name="Amann R."/>
            <person name="Jetten M.S.M."/>
            <person name="Mascher T."/>
            <person name="Medema M.H."/>
            <person name="Devos D.P."/>
            <person name="Kaster A.-K."/>
            <person name="Ovreas L."/>
            <person name="Rohde M."/>
            <person name="Galperin M.Y."/>
            <person name="Jogler C."/>
        </authorList>
    </citation>
    <scope>NUCLEOTIDE SEQUENCE [LARGE SCALE GENOMIC DNA]</scope>
    <source>
        <strain evidence="15 16">Pan241w</strain>
    </source>
</reference>
<name>A0A517RCB6_9PLAN</name>
<keyword evidence="15" id="KW-0346">Stress response</keyword>
<gene>
    <name evidence="15" type="ORF">Pan241w_15250</name>
</gene>
<dbReference type="GO" id="GO:0004222">
    <property type="term" value="F:metalloendopeptidase activity"/>
    <property type="evidence" value="ECO:0007669"/>
    <property type="project" value="InterPro"/>
</dbReference>
<dbReference type="Proteomes" id="UP000317171">
    <property type="component" value="Chromosome"/>
</dbReference>
<feature type="region of interest" description="Disordered" evidence="12">
    <location>
        <begin position="1"/>
        <end position="39"/>
    </location>
</feature>
<evidence type="ECO:0000256" key="7">
    <source>
        <dbReference type="ARBA" id="ARBA00022801"/>
    </source>
</evidence>
<keyword evidence="6" id="KW-0479">Metal-binding</keyword>
<feature type="transmembrane region" description="Helical" evidence="13">
    <location>
        <begin position="120"/>
        <end position="145"/>
    </location>
</feature>
<keyword evidence="4" id="KW-0645">Protease</keyword>
<keyword evidence="11 13" id="KW-0472">Membrane</keyword>
<evidence type="ECO:0000256" key="4">
    <source>
        <dbReference type="ARBA" id="ARBA00022670"/>
    </source>
</evidence>
<evidence type="ECO:0000256" key="9">
    <source>
        <dbReference type="ARBA" id="ARBA00022989"/>
    </source>
</evidence>
<dbReference type="InterPro" id="IPR050083">
    <property type="entry name" value="HtpX_protease"/>
</dbReference>
<dbReference type="CDD" id="cd07328">
    <property type="entry name" value="M48_Ste24p_like"/>
    <property type="match status" value="1"/>
</dbReference>
<proteinExistence type="predicted"/>
<dbReference type="AlphaFoldDB" id="A0A517RCB6"/>
<evidence type="ECO:0000259" key="14">
    <source>
        <dbReference type="Pfam" id="PF01435"/>
    </source>
</evidence>
<keyword evidence="8" id="KW-0862">Zinc</keyword>
<evidence type="ECO:0000256" key="10">
    <source>
        <dbReference type="ARBA" id="ARBA00023049"/>
    </source>
</evidence>
<dbReference type="EMBL" id="CP036269">
    <property type="protein sequence ID" value="QDT41464.1"/>
    <property type="molecule type" value="Genomic_DNA"/>
</dbReference>
<evidence type="ECO:0000256" key="5">
    <source>
        <dbReference type="ARBA" id="ARBA00022692"/>
    </source>
</evidence>
<dbReference type="OrthoDB" id="9789270at2"/>
<dbReference type="Pfam" id="PF01435">
    <property type="entry name" value="Peptidase_M48"/>
    <property type="match status" value="1"/>
</dbReference>
<keyword evidence="3" id="KW-1003">Cell membrane</keyword>